<comment type="caution">
    <text evidence="2">The sequence shown here is derived from an EMBL/GenBank/DDBJ whole genome shotgun (WGS) entry which is preliminary data.</text>
</comment>
<name>A0ABS6AFL5_9RHOB</name>
<organism evidence="2 3">
    <name type="scientific">Paracoccus marinaquae</name>
    <dbReference type="NCBI Taxonomy" id="2841926"/>
    <lineage>
        <taxon>Bacteria</taxon>
        <taxon>Pseudomonadati</taxon>
        <taxon>Pseudomonadota</taxon>
        <taxon>Alphaproteobacteria</taxon>
        <taxon>Rhodobacterales</taxon>
        <taxon>Paracoccaceae</taxon>
        <taxon>Paracoccus</taxon>
    </lineage>
</organism>
<evidence type="ECO:0000313" key="3">
    <source>
        <dbReference type="Proteomes" id="UP001166191"/>
    </source>
</evidence>
<evidence type="ECO:0000256" key="1">
    <source>
        <dbReference type="SAM" id="MobiDB-lite"/>
    </source>
</evidence>
<feature type="compositionally biased region" description="Basic residues" evidence="1">
    <location>
        <begin position="36"/>
        <end position="46"/>
    </location>
</feature>
<dbReference type="Proteomes" id="UP001166191">
    <property type="component" value="Unassembled WGS sequence"/>
</dbReference>
<evidence type="ECO:0008006" key="4">
    <source>
        <dbReference type="Google" id="ProtNLM"/>
    </source>
</evidence>
<feature type="region of interest" description="Disordered" evidence="1">
    <location>
        <begin position="24"/>
        <end position="46"/>
    </location>
</feature>
<keyword evidence="3" id="KW-1185">Reference proteome</keyword>
<feature type="region of interest" description="Disordered" evidence="1">
    <location>
        <begin position="60"/>
        <end position="81"/>
    </location>
</feature>
<accession>A0ABS6AFL5</accession>
<sequence length="122" mass="13873">MRKQALLDMAARLVRVEEARFDEGNAGHGVPFPGAKGRRAAGRQGRWRRVEIRNPGWRKEWRGPAQASMTALGTGPEEQTARQRCRWQGQSIDFTVKMSGRAIQWQLYGCQKGRKPGRREAL</sequence>
<gene>
    <name evidence="2" type="ORF">KNW02_04585</name>
</gene>
<protein>
    <recommendedName>
        <fullName evidence="4">Transposase</fullName>
    </recommendedName>
</protein>
<proteinExistence type="predicted"/>
<evidence type="ECO:0000313" key="2">
    <source>
        <dbReference type="EMBL" id="MBU3029400.1"/>
    </source>
</evidence>
<reference evidence="2" key="1">
    <citation type="submission" date="2021-06" db="EMBL/GenBank/DDBJ databases">
        <title>Paracoccus bacterium XHP0099 sp. nov., isolated from the surface waters of the Yellow Sea.</title>
        <authorList>
            <person name="Xue H."/>
            <person name="Zhang D."/>
        </authorList>
    </citation>
    <scope>NUCLEOTIDE SEQUENCE</scope>
    <source>
        <strain evidence="2">XHP0099</strain>
    </source>
</reference>
<dbReference type="EMBL" id="JAHKNG010000005">
    <property type="protein sequence ID" value="MBU3029400.1"/>
    <property type="molecule type" value="Genomic_DNA"/>
</dbReference>